<protein>
    <submittedName>
        <fullName evidence="2">Class I SAM-dependent methyltransferase</fullName>
    </submittedName>
</protein>
<dbReference type="SUPFAM" id="SSF53335">
    <property type="entry name" value="S-adenosyl-L-methionine-dependent methyltransferases"/>
    <property type="match status" value="1"/>
</dbReference>
<dbReference type="RefSeq" id="WP_146385892.1">
    <property type="nucleotide sequence ID" value="NZ_VOHK01000002.1"/>
</dbReference>
<sequence>MTDDTARPLDAATAKGIARAFLPARPFGNRHDYYYTLAKLRTDPLYPGVLAALRGSSAPLLDLGCGLGLLAHALRADGQAMPYAGVDIDAPKIARAQRIAGRAGLADVRFDVVDLAAGYPPHAGSVAILDVLQFLTREQQAVLLDAAIAMLAPGATLVMRAALDDGGARIRRTRLGDRFAALVGWMPDRPKHYPAIDELRARFEAAGLAADIRPWFGNTPFNNWLIVARRPQQP</sequence>
<evidence type="ECO:0000313" key="2">
    <source>
        <dbReference type="EMBL" id="TWT22492.1"/>
    </source>
</evidence>
<dbReference type="OrthoDB" id="5565939at2"/>
<gene>
    <name evidence="2" type="ORF">FQY83_05590</name>
</gene>
<comment type="caution">
    <text evidence="2">The sequence shown here is derived from an EMBL/GenBank/DDBJ whole genome shotgun (WGS) entry which is preliminary data.</text>
</comment>
<dbReference type="InterPro" id="IPR029063">
    <property type="entry name" value="SAM-dependent_MTases_sf"/>
</dbReference>
<dbReference type="GO" id="GO:0008168">
    <property type="term" value="F:methyltransferase activity"/>
    <property type="evidence" value="ECO:0007669"/>
    <property type="project" value="UniProtKB-KW"/>
</dbReference>
<dbReference type="InterPro" id="IPR041698">
    <property type="entry name" value="Methyltransf_25"/>
</dbReference>
<feature type="domain" description="Methyltransferase" evidence="1">
    <location>
        <begin position="61"/>
        <end position="154"/>
    </location>
</feature>
<keyword evidence="2" id="KW-0489">Methyltransferase</keyword>
<reference evidence="2 3" key="1">
    <citation type="journal article" date="2008" name="Int. J. Syst. Evol. Microbiol.">
        <title>Luteimonas marina sp. nov., isolated from seawater.</title>
        <authorList>
            <person name="Baik K.S."/>
            <person name="Park S.C."/>
            <person name="Kim M.S."/>
            <person name="Kim E.M."/>
            <person name="Park C."/>
            <person name="Chun J."/>
            <person name="Seong C.N."/>
        </authorList>
    </citation>
    <scope>NUCLEOTIDE SEQUENCE [LARGE SCALE GENOMIC DNA]</scope>
    <source>
        <strain evidence="2 3">FR1330</strain>
    </source>
</reference>
<dbReference type="EMBL" id="VOHK01000002">
    <property type="protein sequence ID" value="TWT22492.1"/>
    <property type="molecule type" value="Genomic_DNA"/>
</dbReference>
<dbReference type="Proteomes" id="UP000319980">
    <property type="component" value="Unassembled WGS sequence"/>
</dbReference>
<evidence type="ECO:0000313" key="3">
    <source>
        <dbReference type="Proteomes" id="UP000319980"/>
    </source>
</evidence>
<dbReference type="Gene3D" id="3.40.50.150">
    <property type="entry name" value="Vaccinia Virus protein VP39"/>
    <property type="match status" value="1"/>
</dbReference>
<organism evidence="2 3">
    <name type="scientific">Luteimonas marina</name>
    <dbReference type="NCBI Taxonomy" id="488485"/>
    <lineage>
        <taxon>Bacteria</taxon>
        <taxon>Pseudomonadati</taxon>
        <taxon>Pseudomonadota</taxon>
        <taxon>Gammaproteobacteria</taxon>
        <taxon>Lysobacterales</taxon>
        <taxon>Lysobacteraceae</taxon>
        <taxon>Luteimonas</taxon>
    </lineage>
</organism>
<evidence type="ECO:0000259" key="1">
    <source>
        <dbReference type="Pfam" id="PF13649"/>
    </source>
</evidence>
<proteinExistence type="predicted"/>
<dbReference type="AlphaFoldDB" id="A0A5C5UAE4"/>
<dbReference type="GO" id="GO:0032259">
    <property type="term" value="P:methylation"/>
    <property type="evidence" value="ECO:0007669"/>
    <property type="project" value="UniProtKB-KW"/>
</dbReference>
<keyword evidence="2" id="KW-0808">Transferase</keyword>
<dbReference type="Pfam" id="PF13649">
    <property type="entry name" value="Methyltransf_25"/>
    <property type="match status" value="1"/>
</dbReference>
<keyword evidence="3" id="KW-1185">Reference proteome</keyword>
<name>A0A5C5UAE4_9GAMM</name>
<accession>A0A5C5UAE4</accession>